<organism evidence="2 3">
    <name type="scientific">Striga asiatica</name>
    <name type="common">Asiatic witchweed</name>
    <name type="synonym">Buchnera asiatica</name>
    <dbReference type="NCBI Taxonomy" id="4170"/>
    <lineage>
        <taxon>Eukaryota</taxon>
        <taxon>Viridiplantae</taxon>
        <taxon>Streptophyta</taxon>
        <taxon>Embryophyta</taxon>
        <taxon>Tracheophyta</taxon>
        <taxon>Spermatophyta</taxon>
        <taxon>Magnoliopsida</taxon>
        <taxon>eudicotyledons</taxon>
        <taxon>Gunneridae</taxon>
        <taxon>Pentapetalae</taxon>
        <taxon>asterids</taxon>
        <taxon>lamiids</taxon>
        <taxon>Lamiales</taxon>
        <taxon>Orobanchaceae</taxon>
        <taxon>Buchnereae</taxon>
        <taxon>Striga</taxon>
    </lineage>
</organism>
<dbReference type="EMBL" id="BKCP01008515">
    <property type="protein sequence ID" value="GER49212.1"/>
    <property type="molecule type" value="Genomic_DNA"/>
</dbReference>
<dbReference type="PANTHER" id="PTHR32246">
    <property type="entry name" value="INGRESSION PROTEIN FIC1"/>
    <property type="match status" value="1"/>
</dbReference>
<dbReference type="Proteomes" id="UP000325081">
    <property type="component" value="Unassembled WGS sequence"/>
</dbReference>
<gene>
    <name evidence="2" type="ORF">STAS_26435</name>
</gene>
<dbReference type="AlphaFoldDB" id="A0A5A7QWA5"/>
<accession>A0A5A7QWA5</accession>
<sequence length="164" mass="18651">MTERRTFEITLISATDLDSTGRRRRPYLFPTRAYAWVSVSGKEKRTPVDRHGQSNPAWNFAMAFSLRESAVQSYNAMLVVKIFGRRPFVGFRDRYIGEVHTPVKELFDYAGLTGGNAVLDLPLMKGCATAARGRVRFAYRFSDTVVFDKSPRPRPESFAGWTQC</sequence>
<dbReference type="InterPro" id="IPR044750">
    <property type="entry name" value="C2_SRC2/BAP"/>
</dbReference>
<evidence type="ECO:0000313" key="2">
    <source>
        <dbReference type="EMBL" id="GER49212.1"/>
    </source>
</evidence>
<dbReference type="InterPro" id="IPR035892">
    <property type="entry name" value="C2_domain_sf"/>
</dbReference>
<comment type="caution">
    <text evidence="2">The sequence shown here is derived from an EMBL/GenBank/DDBJ whole genome shotgun (WGS) entry which is preliminary data.</text>
</comment>
<dbReference type="SUPFAM" id="SSF49562">
    <property type="entry name" value="C2 domain (Calcium/lipid-binding domain, CaLB)"/>
    <property type="match status" value="1"/>
</dbReference>
<dbReference type="Pfam" id="PF00168">
    <property type="entry name" value="C2"/>
    <property type="match status" value="1"/>
</dbReference>
<name>A0A5A7QWA5_STRAF</name>
<feature type="domain" description="C2" evidence="1">
    <location>
        <begin position="1"/>
        <end position="116"/>
    </location>
</feature>
<dbReference type="SMART" id="SM00239">
    <property type="entry name" value="C2"/>
    <property type="match status" value="1"/>
</dbReference>
<dbReference type="InterPro" id="IPR000008">
    <property type="entry name" value="C2_dom"/>
</dbReference>
<keyword evidence="3" id="KW-1185">Reference proteome</keyword>
<dbReference type="PANTHER" id="PTHR32246:SF22">
    <property type="entry name" value="C2 DOMAIN-CONTAINING PROTEIN"/>
    <property type="match status" value="1"/>
</dbReference>
<proteinExistence type="predicted"/>
<dbReference type="GO" id="GO:0006952">
    <property type="term" value="P:defense response"/>
    <property type="evidence" value="ECO:0007669"/>
    <property type="project" value="InterPro"/>
</dbReference>
<dbReference type="CDD" id="cd04051">
    <property type="entry name" value="C2_SRC2_like"/>
    <property type="match status" value="1"/>
</dbReference>
<evidence type="ECO:0000313" key="3">
    <source>
        <dbReference type="Proteomes" id="UP000325081"/>
    </source>
</evidence>
<reference evidence="3" key="1">
    <citation type="journal article" date="2019" name="Curr. Biol.">
        <title>Genome Sequence of Striga asiatica Provides Insight into the Evolution of Plant Parasitism.</title>
        <authorList>
            <person name="Yoshida S."/>
            <person name="Kim S."/>
            <person name="Wafula E.K."/>
            <person name="Tanskanen J."/>
            <person name="Kim Y.M."/>
            <person name="Honaas L."/>
            <person name="Yang Z."/>
            <person name="Spallek T."/>
            <person name="Conn C.E."/>
            <person name="Ichihashi Y."/>
            <person name="Cheong K."/>
            <person name="Cui S."/>
            <person name="Der J.P."/>
            <person name="Gundlach H."/>
            <person name="Jiao Y."/>
            <person name="Hori C."/>
            <person name="Ishida J.K."/>
            <person name="Kasahara H."/>
            <person name="Kiba T."/>
            <person name="Kim M.S."/>
            <person name="Koo N."/>
            <person name="Laohavisit A."/>
            <person name="Lee Y.H."/>
            <person name="Lumba S."/>
            <person name="McCourt P."/>
            <person name="Mortimer J.C."/>
            <person name="Mutuku J.M."/>
            <person name="Nomura T."/>
            <person name="Sasaki-Sekimoto Y."/>
            <person name="Seto Y."/>
            <person name="Wang Y."/>
            <person name="Wakatake T."/>
            <person name="Sakakibara H."/>
            <person name="Demura T."/>
            <person name="Yamaguchi S."/>
            <person name="Yoneyama K."/>
            <person name="Manabe R.I."/>
            <person name="Nelson D.C."/>
            <person name="Schulman A.H."/>
            <person name="Timko M.P."/>
            <person name="dePamphilis C.W."/>
            <person name="Choi D."/>
            <person name="Shirasu K."/>
        </authorList>
    </citation>
    <scope>NUCLEOTIDE SEQUENCE [LARGE SCALE GENOMIC DNA]</scope>
    <source>
        <strain evidence="3">cv. UVA1</strain>
    </source>
</reference>
<evidence type="ECO:0000259" key="1">
    <source>
        <dbReference type="PROSITE" id="PS50004"/>
    </source>
</evidence>
<dbReference type="OrthoDB" id="270970at2759"/>
<protein>
    <submittedName>
        <fullName evidence="2">Calcium-dependent lipid-binding family protein</fullName>
    </submittedName>
</protein>
<dbReference type="Gene3D" id="2.60.40.150">
    <property type="entry name" value="C2 domain"/>
    <property type="match status" value="1"/>
</dbReference>
<dbReference type="PROSITE" id="PS50004">
    <property type="entry name" value="C2"/>
    <property type="match status" value="1"/>
</dbReference>